<dbReference type="OrthoDB" id="9816400at2"/>
<evidence type="ECO:0000259" key="1">
    <source>
        <dbReference type="Pfam" id="PF03527"/>
    </source>
</evidence>
<evidence type="ECO:0000313" key="3">
    <source>
        <dbReference type="EMBL" id="KMN12755.1"/>
    </source>
</evidence>
<dbReference type="InterPro" id="IPR001826">
    <property type="entry name" value="RHS"/>
</dbReference>
<dbReference type="EMBL" id="JYLF01000007">
    <property type="protein sequence ID" value="KMN12755.1"/>
    <property type="molecule type" value="Genomic_DNA"/>
</dbReference>
<dbReference type="Pfam" id="PF03527">
    <property type="entry name" value="RHS"/>
    <property type="match status" value="1"/>
</dbReference>
<sequence length="370" mass="42248">MRWDLFDRLVRFEDNTLSVDYAYDPLGRRIHKYSNAHHKHRPEAGSHWNQNEQARKQRELGCGFTLFGWDGDTLAWESSPAQTDGAAGRTVHYLYEPGTFVPVAQAMRHQPIRLLAQPNYEGAYDIDQDPLWTHTPQALPIDVLAWYQCDHLGTPQELTDPNGQLAWSAQYKAWGEVREQRSEWAQREGLTNPIRFQGQYHDHETGLHYNRYRYYDPRVGRFISKDPISYAGGLNLYAYAPNPVGWVDPLGLAKCCDPCGITTHSNQPSPRPTGLESHHIIQDAWAKANVSGYSRGSAPAILLPRSPEHSTVTVLQNARRDARVRNEEPKWGSSMNEEFNNSYRDLGAAGVSEKCRRKAIKQAYKYFHGD</sequence>
<protein>
    <submittedName>
        <fullName evidence="3">Uncharacterized protein</fullName>
    </submittedName>
</protein>
<dbReference type="InterPro" id="IPR022385">
    <property type="entry name" value="Rhs_assc_core"/>
</dbReference>
<evidence type="ECO:0000259" key="2">
    <source>
        <dbReference type="Pfam" id="PF15652"/>
    </source>
</evidence>
<dbReference type="RefSeq" id="WP_048365531.1">
    <property type="nucleotide sequence ID" value="NZ_JYLF01000007.1"/>
</dbReference>
<evidence type="ECO:0000313" key="4">
    <source>
        <dbReference type="Proteomes" id="UP000036325"/>
    </source>
</evidence>
<feature type="domain" description="Tox-SHH" evidence="2">
    <location>
        <begin position="275"/>
        <end position="367"/>
    </location>
</feature>
<dbReference type="Proteomes" id="UP000036325">
    <property type="component" value="Unassembled WGS sequence"/>
</dbReference>
<organism evidence="3 4">
    <name type="scientific">Pseudomonas weihenstephanensis</name>
    <dbReference type="NCBI Taxonomy" id="1608994"/>
    <lineage>
        <taxon>Bacteria</taxon>
        <taxon>Pseudomonadati</taxon>
        <taxon>Pseudomonadota</taxon>
        <taxon>Gammaproteobacteria</taxon>
        <taxon>Pseudomonadales</taxon>
        <taxon>Pseudomonadaceae</taxon>
        <taxon>Pseudomonas</taxon>
    </lineage>
</organism>
<dbReference type="AlphaFoldDB" id="A0A0J6IDR1"/>
<dbReference type="STRING" id="1608994.TU86_17325"/>
<dbReference type="InterPro" id="IPR028900">
    <property type="entry name" value="Tox-SHH_dom"/>
</dbReference>
<name>A0A0J6IDR1_9PSED</name>
<proteinExistence type="predicted"/>
<gene>
    <name evidence="3" type="ORF">TU86_17325</name>
</gene>
<feature type="domain" description="RHS protein conserved region" evidence="1">
    <location>
        <begin position="146"/>
        <end position="181"/>
    </location>
</feature>
<comment type="caution">
    <text evidence="3">The sequence shown here is derived from an EMBL/GenBank/DDBJ whole genome shotgun (WGS) entry which is preliminary data.</text>
</comment>
<dbReference type="PRINTS" id="PR00394">
    <property type="entry name" value="RHSPROTEIN"/>
</dbReference>
<reference evidence="3 4" key="1">
    <citation type="submission" date="2015-02" db="EMBL/GenBank/DDBJ databases">
        <title>Pseudomonas helleri sp. nov. and Pseudomonas weihenstephanensis sp. nov., isolated from raw cows milk.</title>
        <authorList>
            <person name="von Neubeck M."/>
            <person name="Huptas C."/>
            <person name="Wenning M."/>
            <person name="Scherer S."/>
        </authorList>
    </citation>
    <scope>NUCLEOTIDE SEQUENCE [LARGE SCALE GENOMIC DNA]</scope>
    <source>
        <strain evidence="3 4">DSM 29166</strain>
    </source>
</reference>
<accession>A0A0J6IDR1</accession>
<dbReference type="Pfam" id="PF15652">
    <property type="entry name" value="Tox-SHH"/>
    <property type="match status" value="1"/>
</dbReference>
<dbReference type="PATRIC" id="fig|1608994.3.peg.4158"/>
<dbReference type="InterPro" id="IPR050708">
    <property type="entry name" value="T6SS_VgrG/RHS"/>
</dbReference>
<dbReference type="NCBIfam" id="TIGR03696">
    <property type="entry name" value="Rhs_assc_core"/>
    <property type="match status" value="1"/>
</dbReference>
<dbReference type="PANTHER" id="PTHR32305:SF15">
    <property type="entry name" value="PROTEIN RHSA-RELATED"/>
    <property type="match status" value="1"/>
</dbReference>
<dbReference type="PANTHER" id="PTHR32305">
    <property type="match status" value="1"/>
</dbReference>
<dbReference type="Gene3D" id="2.180.10.10">
    <property type="entry name" value="RHS repeat-associated core"/>
    <property type="match status" value="1"/>
</dbReference>